<sequence>MAVMSELAPGRAHRAAQTLEGLMQFRRWSIFLPRSASVEAESNAVYVNGRQQGNPQFFEQIRQRLQHILDDCNLLQVTGASCTPETGIVEALEVVLNAQMVMMGFLSNRQFHKALALGELCVEVADRITEGHPELLFWRMLARANLGDAYVRLRRRADARKVLEMALHLIEEHSGAAPAATMSRVRVLKGACHAHLGRADLEEGNIEAALGHVDMLIEDYERYIWELSDTKEDREAEATTVATAYAFRGSCDAQQNRHDSALSWFGRALKCLETHQDIGTDGPQIAAMVREDVERTECLKPEGDVSALMAAQ</sequence>
<dbReference type="Gene3D" id="1.25.40.10">
    <property type="entry name" value="Tetratricopeptide repeat domain"/>
    <property type="match status" value="1"/>
</dbReference>
<organism evidence="1 2">
    <name type="scientific">Polarella glacialis</name>
    <name type="common">Dinoflagellate</name>
    <dbReference type="NCBI Taxonomy" id="89957"/>
    <lineage>
        <taxon>Eukaryota</taxon>
        <taxon>Sar</taxon>
        <taxon>Alveolata</taxon>
        <taxon>Dinophyceae</taxon>
        <taxon>Suessiales</taxon>
        <taxon>Suessiaceae</taxon>
        <taxon>Polarella</taxon>
    </lineage>
</organism>
<proteinExistence type="predicted"/>
<protein>
    <recommendedName>
        <fullName evidence="3">KIF-binding protein</fullName>
    </recommendedName>
</protein>
<evidence type="ECO:0008006" key="3">
    <source>
        <dbReference type="Google" id="ProtNLM"/>
    </source>
</evidence>
<dbReference type="AlphaFoldDB" id="A0A813GKZ0"/>
<dbReference type="Proteomes" id="UP000626109">
    <property type="component" value="Unassembled WGS sequence"/>
</dbReference>
<dbReference type="SUPFAM" id="SSF48452">
    <property type="entry name" value="TPR-like"/>
    <property type="match status" value="1"/>
</dbReference>
<dbReference type="InterPro" id="IPR019734">
    <property type="entry name" value="TPR_rpt"/>
</dbReference>
<name>A0A813GKZ0_POLGL</name>
<gene>
    <name evidence="1" type="ORF">PGLA2088_LOCUS518</name>
</gene>
<dbReference type="SMART" id="SM00028">
    <property type="entry name" value="TPR"/>
    <property type="match status" value="2"/>
</dbReference>
<accession>A0A813GKZ0</accession>
<dbReference type="InterPro" id="IPR011990">
    <property type="entry name" value="TPR-like_helical_dom_sf"/>
</dbReference>
<comment type="caution">
    <text evidence="1">The sequence shown here is derived from an EMBL/GenBank/DDBJ whole genome shotgun (WGS) entry which is preliminary data.</text>
</comment>
<reference evidence="1" key="1">
    <citation type="submission" date="2021-02" db="EMBL/GenBank/DDBJ databases">
        <authorList>
            <person name="Dougan E. K."/>
            <person name="Rhodes N."/>
            <person name="Thang M."/>
            <person name="Chan C."/>
        </authorList>
    </citation>
    <scope>NUCLEOTIDE SEQUENCE</scope>
</reference>
<dbReference type="EMBL" id="CAJNNW010000344">
    <property type="protein sequence ID" value="CAE8626859.1"/>
    <property type="molecule type" value="Genomic_DNA"/>
</dbReference>
<evidence type="ECO:0000313" key="1">
    <source>
        <dbReference type="EMBL" id="CAE8626859.1"/>
    </source>
</evidence>
<evidence type="ECO:0000313" key="2">
    <source>
        <dbReference type="Proteomes" id="UP000626109"/>
    </source>
</evidence>